<accession>A0A8F5BRY0</accession>
<dbReference type="GeneID" id="65558672"/>
<protein>
    <recommendedName>
        <fullName evidence="1">DUF4145 domain-containing protein</fullName>
    </recommendedName>
</protein>
<name>A0A8F5BRY0_9CREN</name>
<sequence length="283" mass="32196">MSGNLQQAPLEIILELGGGRRGFTIFLQLINKSGQDIELVYPIDGYMDLVRDDIGPEYICRILDITDDNQPFVTPVLKQNENKRLTLICIVEPYIASRIYNYLNKINKDTALKLRLIFSILVDIQQSKRIIKVTPSYFLQLNKEVLKNLINQWYTFYFEAEALPTAIPLDVADNYFEAIRSFNAGAYRASAVMARRTLELALLKKGLITTKDTIGRFVESEKSKPINQRKLSSKLLALLDAVRVFGDYGAHAWDDNLNDITETDTRLALETLKKALIELFSAP</sequence>
<geneLocation type="plasmid" evidence="2 4">
    <name>pBEU9E1</name>
</geneLocation>
<dbReference type="EMBL" id="CP077715">
    <property type="protein sequence ID" value="QXJ30468.1"/>
    <property type="molecule type" value="Genomic_DNA"/>
</dbReference>
<dbReference type="Proteomes" id="UP000693941">
    <property type="component" value="Plasmid pBEU9E1"/>
</dbReference>
<organism evidence="2 4">
    <name type="scientific">Saccharolobus shibatae</name>
    <dbReference type="NCBI Taxonomy" id="2286"/>
    <lineage>
        <taxon>Archaea</taxon>
        <taxon>Thermoproteota</taxon>
        <taxon>Thermoprotei</taxon>
        <taxon>Sulfolobales</taxon>
        <taxon>Sulfolobaceae</taxon>
        <taxon>Saccharolobus</taxon>
    </lineage>
</organism>
<dbReference type="AlphaFoldDB" id="A0A8F5BRY0"/>
<dbReference type="Proteomes" id="UP000693941">
    <property type="component" value="Chromosome"/>
</dbReference>
<dbReference type="EMBL" id="CP077714">
    <property type="protein sequence ID" value="QXJ30366.1"/>
    <property type="molecule type" value="Genomic_DNA"/>
</dbReference>
<dbReference type="InterPro" id="IPR025285">
    <property type="entry name" value="DUF4145"/>
</dbReference>
<feature type="domain" description="DUF4145" evidence="1">
    <location>
        <begin position="177"/>
        <end position="272"/>
    </location>
</feature>
<evidence type="ECO:0000313" key="2">
    <source>
        <dbReference type="EMBL" id="QXJ30366.1"/>
    </source>
</evidence>
<dbReference type="Pfam" id="PF13643">
    <property type="entry name" value="DUF4145"/>
    <property type="match status" value="1"/>
</dbReference>
<proteinExistence type="predicted"/>
<keyword evidence="2" id="KW-0614">Plasmid</keyword>
<evidence type="ECO:0000259" key="1">
    <source>
        <dbReference type="Pfam" id="PF13643"/>
    </source>
</evidence>
<reference evidence="2" key="1">
    <citation type="journal article" date="2021" name="Environ. Microbiol.">
        <title>New insights into the diversity and evolution of the archaeal mobilome from three complete genomes of Saccharolobus shibatae.</title>
        <authorList>
            <person name="Medvedeva S."/>
            <person name="Brandt D."/>
            <person name="Cvirkaite-Krupovic V."/>
            <person name="Liu Y."/>
            <person name="Severinov K."/>
            <person name="Ishino S."/>
            <person name="Ishino Y."/>
            <person name="Prangishvili D."/>
            <person name="Kalinowski J."/>
            <person name="Krupovic M."/>
        </authorList>
    </citation>
    <scope>NUCLEOTIDE SEQUENCE</scope>
    <source>
        <strain evidence="3">BEU9</strain>
        <plasmid evidence="2">pBEU9E1</plasmid>
    </source>
</reference>
<gene>
    <name evidence="3" type="ORF">J5U21_00108</name>
    <name evidence="2" type="ORF">J5U21_p0108</name>
</gene>
<dbReference type="RefSeq" id="WP_218260349.1">
    <property type="nucleotide sequence ID" value="NZ_CP077714.1"/>
</dbReference>
<evidence type="ECO:0000313" key="4">
    <source>
        <dbReference type="Proteomes" id="UP000693941"/>
    </source>
</evidence>
<evidence type="ECO:0000313" key="3">
    <source>
        <dbReference type="EMBL" id="QXJ30468.1"/>
    </source>
</evidence>